<comment type="caution">
    <text evidence="12">The sequence shown here is derived from an EMBL/GenBank/DDBJ whole genome shotgun (WGS) entry which is preliminary data.</text>
</comment>
<evidence type="ECO:0000256" key="6">
    <source>
        <dbReference type="ARBA" id="ARBA00022840"/>
    </source>
</evidence>
<dbReference type="InterPro" id="IPR023298">
    <property type="entry name" value="ATPase_P-typ_TM_dom_sf"/>
</dbReference>
<dbReference type="Gene3D" id="2.70.150.10">
    <property type="entry name" value="Calcium-transporting ATPase, cytoplasmic transduction domain A"/>
    <property type="match status" value="1"/>
</dbReference>
<feature type="domain" description="HMA" evidence="11">
    <location>
        <begin position="66"/>
        <end position="132"/>
    </location>
</feature>
<dbReference type="RefSeq" id="WP_379834937.1">
    <property type="nucleotide sequence ID" value="NZ_JBHRYQ010000001.1"/>
</dbReference>
<evidence type="ECO:0000313" key="12">
    <source>
        <dbReference type="EMBL" id="MFC3809630.1"/>
    </source>
</evidence>
<feature type="transmembrane region" description="Helical" evidence="10">
    <location>
        <begin position="761"/>
        <end position="785"/>
    </location>
</feature>
<dbReference type="Pfam" id="PF00122">
    <property type="entry name" value="E1-E2_ATPase"/>
    <property type="match status" value="1"/>
</dbReference>
<dbReference type="SUPFAM" id="SSF81660">
    <property type="entry name" value="Metal cation-transporting ATPase, ATP-binding domain N"/>
    <property type="match status" value="1"/>
</dbReference>
<dbReference type="Gene3D" id="3.40.1110.10">
    <property type="entry name" value="Calcium-transporting ATPase, cytoplasmic domain N"/>
    <property type="match status" value="1"/>
</dbReference>
<dbReference type="InterPro" id="IPR027256">
    <property type="entry name" value="P-typ_ATPase_IB"/>
</dbReference>
<keyword evidence="6 10" id="KW-0067">ATP-binding</keyword>
<feature type="transmembrane region" description="Helical" evidence="10">
    <location>
        <begin position="400"/>
        <end position="419"/>
    </location>
</feature>
<accession>A0ABV7YRN6</accession>
<dbReference type="SFLD" id="SFLDG00002">
    <property type="entry name" value="C1.7:_P-type_atpase_like"/>
    <property type="match status" value="1"/>
</dbReference>
<dbReference type="PANTHER" id="PTHR43520">
    <property type="entry name" value="ATP7, ISOFORM B"/>
    <property type="match status" value="1"/>
</dbReference>
<evidence type="ECO:0000256" key="5">
    <source>
        <dbReference type="ARBA" id="ARBA00022741"/>
    </source>
</evidence>
<reference evidence="13" key="1">
    <citation type="journal article" date="2019" name="Int. J. Syst. Evol. Microbiol.">
        <title>The Global Catalogue of Microorganisms (GCM) 10K type strain sequencing project: providing services to taxonomists for standard genome sequencing and annotation.</title>
        <authorList>
            <consortium name="The Broad Institute Genomics Platform"/>
            <consortium name="The Broad Institute Genome Sequencing Center for Infectious Disease"/>
            <person name="Wu L."/>
            <person name="Ma J."/>
        </authorList>
    </citation>
    <scope>NUCLEOTIDE SEQUENCE [LARGE SCALE GENOMIC DNA]</scope>
    <source>
        <strain evidence="13">CECT 7956</strain>
    </source>
</reference>
<evidence type="ECO:0000256" key="2">
    <source>
        <dbReference type="ARBA" id="ARBA00006024"/>
    </source>
</evidence>
<gene>
    <name evidence="12" type="ORF">ACFOOI_03105</name>
</gene>
<comment type="similarity">
    <text evidence="2 10">Belongs to the cation transport ATPase (P-type) (TC 3.A.3) family. Type IB subfamily.</text>
</comment>
<feature type="transmembrane region" description="Helical" evidence="10">
    <location>
        <begin position="179"/>
        <end position="201"/>
    </location>
</feature>
<feature type="transmembrane region" description="Helical" evidence="10">
    <location>
        <begin position="425"/>
        <end position="446"/>
    </location>
</feature>
<dbReference type="SUPFAM" id="SSF55008">
    <property type="entry name" value="HMA, heavy metal-associated domain"/>
    <property type="match status" value="1"/>
</dbReference>
<keyword evidence="13" id="KW-1185">Reference proteome</keyword>
<evidence type="ECO:0000256" key="3">
    <source>
        <dbReference type="ARBA" id="ARBA00022692"/>
    </source>
</evidence>
<dbReference type="CDD" id="cd02094">
    <property type="entry name" value="P-type_ATPase_Cu-like"/>
    <property type="match status" value="1"/>
</dbReference>
<evidence type="ECO:0000259" key="11">
    <source>
        <dbReference type="PROSITE" id="PS50846"/>
    </source>
</evidence>
<dbReference type="CDD" id="cd00371">
    <property type="entry name" value="HMA"/>
    <property type="match status" value="1"/>
</dbReference>
<dbReference type="InterPro" id="IPR036412">
    <property type="entry name" value="HAD-like_sf"/>
</dbReference>
<dbReference type="InterPro" id="IPR006121">
    <property type="entry name" value="HMA_dom"/>
</dbReference>
<dbReference type="InterPro" id="IPR059000">
    <property type="entry name" value="ATPase_P-type_domA"/>
</dbReference>
<evidence type="ECO:0000256" key="7">
    <source>
        <dbReference type="ARBA" id="ARBA00022967"/>
    </source>
</evidence>
<keyword evidence="4 10" id="KW-0479">Metal-binding</keyword>
<evidence type="ECO:0000256" key="8">
    <source>
        <dbReference type="ARBA" id="ARBA00022989"/>
    </source>
</evidence>
<dbReference type="EMBL" id="JBHRYQ010000001">
    <property type="protein sequence ID" value="MFC3809630.1"/>
    <property type="molecule type" value="Genomic_DNA"/>
</dbReference>
<feature type="transmembrane region" description="Helical" evidence="10">
    <location>
        <begin position="213"/>
        <end position="232"/>
    </location>
</feature>
<comment type="subcellular location">
    <subcellularLocation>
        <location evidence="10">Cell membrane</location>
    </subcellularLocation>
    <subcellularLocation>
        <location evidence="1">Endomembrane system</location>
        <topology evidence="1">Multi-pass membrane protein</topology>
    </subcellularLocation>
</comment>
<dbReference type="PROSITE" id="PS00154">
    <property type="entry name" value="ATPASE_E1_E2"/>
    <property type="match status" value="1"/>
</dbReference>
<protein>
    <submittedName>
        <fullName evidence="12">Heavy metal translocating P-type ATPase</fullName>
    </submittedName>
</protein>
<dbReference type="InterPro" id="IPR023299">
    <property type="entry name" value="ATPase_P-typ_cyto_dom_N"/>
</dbReference>
<dbReference type="InterPro" id="IPR008250">
    <property type="entry name" value="ATPase_P-typ_transduc_dom_A_sf"/>
</dbReference>
<organism evidence="12 13">
    <name type="scientific">Lacihabitans lacunae</name>
    <dbReference type="NCBI Taxonomy" id="1028214"/>
    <lineage>
        <taxon>Bacteria</taxon>
        <taxon>Pseudomonadati</taxon>
        <taxon>Bacteroidota</taxon>
        <taxon>Cytophagia</taxon>
        <taxon>Cytophagales</taxon>
        <taxon>Leadbetterellaceae</taxon>
        <taxon>Lacihabitans</taxon>
    </lineage>
</organism>
<keyword evidence="8 10" id="KW-1133">Transmembrane helix</keyword>
<keyword evidence="5 10" id="KW-0547">Nucleotide-binding</keyword>
<dbReference type="InterPro" id="IPR001757">
    <property type="entry name" value="P_typ_ATPase"/>
</dbReference>
<dbReference type="PRINTS" id="PR00119">
    <property type="entry name" value="CATATPASE"/>
</dbReference>
<sequence>MAQYHISFESPISENKIELLSEIPLFEKSKVQFSKHGFVIDSDDLSEILPEVISELKNQGIAFDTVKSKFKVLNFSCASCAVSASTVLKYTDGVLFSDANYATQSAIVEYLPSLTSPKIFKEKLNEIGFDLVIDKSFDFDKKKREQLKKQKTNLIWAGALAVPLFVLGMFFMNVPYVDYIMWALSTPLLLYFGSQFFVGAWQQLKQKNANMDTLVALSTGFAYVFSVVNILFPHVFHSHGNHAQIYFESAGLVVFFILLGKYFEDSAKYRASDAIKKLMDLTAKSVFVIKEKKETLTPVENVNVGEVILIKPGEKIPLDGEIIHGTSSVDESFLNGEPLPKTKTLNDSVFAGTVNQDGLLQVLVSKNHDNTFLSSIIKKVEDALSSKAQIQNKVDKISSIFVPIVIGVAILSFLIWRFTFDNSQMAFLSFITVLVVACPCAMGLATPTALMVGIGKGAQAGILIKNADALERAGELTDLVFDKTGTLTEGKPKVMDTFWKEENEGNKSILCAIVNGSTHPLSKAISVFLSEENSVKNVSIENISGKGLKAVINNQIYFLGNNSLLIENKIEINSDVQQAYEHMLSKGNSTVFFANDKNTIALFSLGDKLKSNVKAHLDELKEQHLNLHLLSGDNEKAVKQLALELGIEDYQGGMLPESKAVYIEKLKEKGAKVGMSGDGINDTLAFTAADVSIAMSEGADVAIELADITILGNDLGRVKRAITLSKATTRTINENLFWAFIYNVIGIPIAAGLLYNSTGFLMNPMVASAAMAFSSISVVGNSLLLKIKKI</sequence>
<keyword evidence="9 10" id="KW-0472">Membrane</keyword>
<feature type="transmembrane region" description="Helical" evidence="10">
    <location>
        <begin position="244"/>
        <end position="263"/>
    </location>
</feature>
<proteinExistence type="inferred from homology"/>
<name>A0ABV7YRN6_9BACT</name>
<dbReference type="NCBIfam" id="TIGR01511">
    <property type="entry name" value="ATPase-IB1_Cu"/>
    <property type="match status" value="1"/>
</dbReference>
<evidence type="ECO:0000256" key="9">
    <source>
        <dbReference type="ARBA" id="ARBA00023136"/>
    </source>
</evidence>
<dbReference type="InterPro" id="IPR018303">
    <property type="entry name" value="ATPase_P-typ_P_site"/>
</dbReference>
<evidence type="ECO:0000313" key="13">
    <source>
        <dbReference type="Proteomes" id="UP001595616"/>
    </source>
</evidence>
<dbReference type="Gene3D" id="3.40.50.1000">
    <property type="entry name" value="HAD superfamily/HAD-like"/>
    <property type="match status" value="1"/>
</dbReference>
<dbReference type="PROSITE" id="PS50846">
    <property type="entry name" value="HMA_2"/>
    <property type="match status" value="1"/>
</dbReference>
<evidence type="ECO:0000256" key="4">
    <source>
        <dbReference type="ARBA" id="ARBA00022723"/>
    </source>
</evidence>
<keyword evidence="10" id="KW-1003">Cell membrane</keyword>
<dbReference type="Pfam" id="PF00702">
    <property type="entry name" value="Hydrolase"/>
    <property type="match status" value="1"/>
</dbReference>
<dbReference type="SFLD" id="SFLDF00027">
    <property type="entry name" value="p-type_atpase"/>
    <property type="match status" value="1"/>
</dbReference>
<dbReference type="InterPro" id="IPR036163">
    <property type="entry name" value="HMA_dom_sf"/>
</dbReference>
<dbReference type="SUPFAM" id="SSF56784">
    <property type="entry name" value="HAD-like"/>
    <property type="match status" value="1"/>
</dbReference>
<dbReference type="InterPro" id="IPR044492">
    <property type="entry name" value="P_typ_ATPase_HD_dom"/>
</dbReference>
<dbReference type="PANTHER" id="PTHR43520:SF8">
    <property type="entry name" value="P-TYPE CU(+) TRANSPORTER"/>
    <property type="match status" value="1"/>
</dbReference>
<keyword evidence="3 10" id="KW-0812">Transmembrane</keyword>
<keyword evidence="7" id="KW-1278">Translocase</keyword>
<feature type="transmembrane region" description="Helical" evidence="10">
    <location>
        <begin position="736"/>
        <end position="755"/>
    </location>
</feature>
<dbReference type="PRINTS" id="PR00943">
    <property type="entry name" value="CUATPASE"/>
</dbReference>
<dbReference type="NCBIfam" id="TIGR01525">
    <property type="entry name" value="ATPase-IB_hvy"/>
    <property type="match status" value="1"/>
</dbReference>
<dbReference type="SUPFAM" id="SSF81653">
    <property type="entry name" value="Calcium ATPase, transduction domain A"/>
    <property type="match status" value="1"/>
</dbReference>
<feature type="transmembrane region" description="Helical" evidence="10">
    <location>
        <begin position="153"/>
        <end position="173"/>
    </location>
</feature>
<dbReference type="NCBIfam" id="TIGR01494">
    <property type="entry name" value="ATPase_P-type"/>
    <property type="match status" value="1"/>
</dbReference>
<dbReference type="Gene3D" id="3.30.70.100">
    <property type="match status" value="1"/>
</dbReference>
<dbReference type="Proteomes" id="UP001595616">
    <property type="component" value="Unassembled WGS sequence"/>
</dbReference>
<evidence type="ECO:0000256" key="10">
    <source>
        <dbReference type="RuleBase" id="RU362081"/>
    </source>
</evidence>
<evidence type="ECO:0000256" key="1">
    <source>
        <dbReference type="ARBA" id="ARBA00004127"/>
    </source>
</evidence>
<dbReference type="SFLD" id="SFLDS00003">
    <property type="entry name" value="Haloacid_Dehalogenase"/>
    <property type="match status" value="1"/>
</dbReference>
<dbReference type="SUPFAM" id="SSF81665">
    <property type="entry name" value="Calcium ATPase, transmembrane domain M"/>
    <property type="match status" value="1"/>
</dbReference>
<dbReference type="InterPro" id="IPR023214">
    <property type="entry name" value="HAD_sf"/>
</dbReference>